<organism evidence="4 5">
    <name type="scientific">Candidatus Tanganyikabacteria bacterium</name>
    <dbReference type="NCBI Taxonomy" id="2961651"/>
    <lineage>
        <taxon>Bacteria</taxon>
        <taxon>Bacillati</taxon>
        <taxon>Candidatus Sericytochromatia</taxon>
        <taxon>Candidatus Tanganyikabacteria</taxon>
    </lineage>
</organism>
<dbReference type="EMBL" id="VGJX01000533">
    <property type="protein sequence ID" value="MBM3275330.1"/>
    <property type="molecule type" value="Genomic_DNA"/>
</dbReference>
<feature type="repeat" description="TPR" evidence="3">
    <location>
        <begin position="210"/>
        <end position="243"/>
    </location>
</feature>
<sequence>MENSQDAYQMGVARFQQGDLDGAMGFLVQVKKANKNEQALAMSYIGRIQTLRGEYEEAEKTLRRSLSMQATIDPQSLYFLGECYFYQRKWNEAEKYLRETIVREPKYTDAYIRLGMVLREAKRIDEAVRAFELAIVNDQKAVVARYQLAQICVDREDYKRALSQLHFVKDLAASYAPAFVLQGDIYQRLGDHRQSIVEYCKVVEMGKGDAGLYWRLGRSFMAIKDRLQAVKAFEQAIRMDKAMWPAYFYAAQLRDEFQHYEKAMQHYRALLAVEEYRAIAKEAIDRLLKHISNFDLTSDPEPIEENVKFDPPPVTTKVNATHTLEAVQRQLTSQIGGNRTAPLKAPTSIGKDHKWIEDDDEEEEDVASPAARYAAKYQGADVVDHVYAALRSGSFGEVVNVLKNSTMDEITGSIRSHLDPLLNSVKVPGALKGAINKISKKKGK</sequence>
<evidence type="ECO:0000256" key="2">
    <source>
        <dbReference type="ARBA" id="ARBA00022803"/>
    </source>
</evidence>
<feature type="repeat" description="TPR" evidence="3">
    <location>
        <begin position="74"/>
        <end position="107"/>
    </location>
</feature>
<evidence type="ECO:0000313" key="4">
    <source>
        <dbReference type="EMBL" id="MBM3275330.1"/>
    </source>
</evidence>
<dbReference type="Proteomes" id="UP000703893">
    <property type="component" value="Unassembled WGS sequence"/>
</dbReference>
<dbReference type="InterPro" id="IPR011990">
    <property type="entry name" value="TPR-like_helical_dom_sf"/>
</dbReference>
<evidence type="ECO:0000256" key="1">
    <source>
        <dbReference type="ARBA" id="ARBA00022737"/>
    </source>
</evidence>
<dbReference type="PROSITE" id="PS50005">
    <property type="entry name" value="TPR"/>
    <property type="match status" value="3"/>
</dbReference>
<evidence type="ECO:0000256" key="3">
    <source>
        <dbReference type="PROSITE-ProRule" id="PRU00339"/>
    </source>
</evidence>
<keyword evidence="1" id="KW-0677">Repeat</keyword>
<accession>A0A938BNN6</accession>
<dbReference type="AlphaFoldDB" id="A0A938BNN6"/>
<dbReference type="Pfam" id="PF13432">
    <property type="entry name" value="TPR_16"/>
    <property type="match status" value="2"/>
</dbReference>
<feature type="repeat" description="TPR" evidence="3">
    <location>
        <begin position="108"/>
        <end position="141"/>
    </location>
</feature>
<proteinExistence type="predicted"/>
<evidence type="ECO:0000313" key="5">
    <source>
        <dbReference type="Proteomes" id="UP000703893"/>
    </source>
</evidence>
<dbReference type="Pfam" id="PF13181">
    <property type="entry name" value="TPR_8"/>
    <property type="match status" value="1"/>
</dbReference>
<dbReference type="InterPro" id="IPR019734">
    <property type="entry name" value="TPR_rpt"/>
</dbReference>
<name>A0A938BNN6_9BACT</name>
<reference evidence="4 5" key="1">
    <citation type="submission" date="2019-03" db="EMBL/GenBank/DDBJ databases">
        <title>Lake Tanganyika Metagenome-Assembled Genomes (MAGs).</title>
        <authorList>
            <person name="Tran P."/>
        </authorList>
    </citation>
    <scope>NUCLEOTIDE SEQUENCE [LARGE SCALE GENOMIC DNA]</scope>
    <source>
        <strain evidence="4">K_DeepCast_65m_m2_236</strain>
    </source>
</reference>
<dbReference type="PANTHER" id="PTHR44186:SF1">
    <property type="entry name" value="BARDET-BIEDL SYNDROME 4 PROTEIN"/>
    <property type="match status" value="1"/>
</dbReference>
<keyword evidence="2 3" id="KW-0802">TPR repeat</keyword>
<dbReference type="Gene3D" id="1.25.40.10">
    <property type="entry name" value="Tetratricopeptide repeat domain"/>
    <property type="match status" value="2"/>
</dbReference>
<comment type="caution">
    <text evidence="4">The sequence shown here is derived from an EMBL/GenBank/DDBJ whole genome shotgun (WGS) entry which is preliminary data.</text>
</comment>
<dbReference type="PANTHER" id="PTHR44186">
    <property type="match status" value="1"/>
</dbReference>
<protein>
    <submittedName>
        <fullName evidence="4">Tetratricopeptide repeat protein</fullName>
    </submittedName>
</protein>
<gene>
    <name evidence="4" type="ORF">FJZ00_09265</name>
</gene>
<dbReference type="SUPFAM" id="SSF81901">
    <property type="entry name" value="HCP-like"/>
    <property type="match status" value="1"/>
</dbReference>
<dbReference type="SMART" id="SM00028">
    <property type="entry name" value="TPR"/>
    <property type="match status" value="8"/>
</dbReference>